<gene>
    <name evidence="3" type="ORF">THMIRHAT_16340</name>
</gene>
<evidence type="ECO:0000313" key="3">
    <source>
        <dbReference type="EMBL" id="BBP43888.1"/>
    </source>
</evidence>
<protein>
    <submittedName>
        <fullName evidence="3">Xanthine dehydrogenase accessory protein XdhC</fullName>
    </submittedName>
</protein>
<evidence type="ECO:0000259" key="1">
    <source>
        <dbReference type="Pfam" id="PF02625"/>
    </source>
</evidence>
<evidence type="ECO:0000313" key="4">
    <source>
        <dbReference type="Proteomes" id="UP000501466"/>
    </source>
</evidence>
<dbReference type="InterPro" id="IPR003777">
    <property type="entry name" value="XdhC_CoxI"/>
</dbReference>
<dbReference type="InterPro" id="IPR052698">
    <property type="entry name" value="MoCofactor_Util/Proc"/>
</dbReference>
<name>A0A6F8PPC4_9GAMM</name>
<evidence type="ECO:0000259" key="2">
    <source>
        <dbReference type="Pfam" id="PF13478"/>
    </source>
</evidence>
<feature type="domain" description="XdhC Rossmann" evidence="2">
    <location>
        <begin position="165"/>
        <end position="306"/>
    </location>
</feature>
<reference evidence="4" key="1">
    <citation type="submission" date="2019-11" db="EMBL/GenBank/DDBJ databases">
        <title>Isolation and characterization of two novel species in the genus Thiomicrorhabdus.</title>
        <authorList>
            <person name="Mochizuki J."/>
            <person name="Kojima H."/>
            <person name="Fukui M."/>
        </authorList>
    </citation>
    <scope>NUCLEOTIDE SEQUENCE [LARGE SCALE GENOMIC DNA]</scope>
    <source>
        <strain evidence="4">AkT22</strain>
    </source>
</reference>
<dbReference type="Pfam" id="PF13478">
    <property type="entry name" value="XdhC_C"/>
    <property type="match status" value="1"/>
</dbReference>
<dbReference type="InterPro" id="IPR027051">
    <property type="entry name" value="XdhC_Rossmann_dom"/>
</dbReference>
<dbReference type="NCBIfam" id="TIGR02964">
    <property type="entry name" value="xanthine_xdhC"/>
    <property type="match status" value="1"/>
</dbReference>
<sequence>MLNWTRLATLAQQTEIFMLVSVAKVQGSSPREVGAKMAVFANRIEGTIGGGHLEYAAIEQAKTLLNQAPDHHISLTQTPLTPRFDQCCGGQVTLVFEKINPITSPWLNDLARLLKPFSAEKPPKFNQAWLVFDPISFKKHISQSPPQPEKHLIIETIQPHPFPIMIFGAGHVGKALVNQLQFLDAKVTLVDSRADQFPEQPPAHIQCITTQNWQSLIDSAPSHTYFLILTHSHQLDFALTQAILQKGQFAYCGLIGSKTKKVRFERQLSANGLTQPQIASLTCPIGLHNIPGKSPEILAISVVAQLLQIQAQASSLKPSTHKELRHVTAQL</sequence>
<dbReference type="Gene3D" id="3.40.50.720">
    <property type="entry name" value="NAD(P)-binding Rossmann-like Domain"/>
    <property type="match status" value="1"/>
</dbReference>
<dbReference type="PANTHER" id="PTHR30388">
    <property type="entry name" value="ALDEHYDE OXIDOREDUCTASE MOLYBDENUM COFACTOR ASSEMBLY PROTEIN"/>
    <property type="match status" value="1"/>
</dbReference>
<dbReference type="RefSeq" id="WP_173291653.1">
    <property type="nucleotide sequence ID" value="NZ_AP021888.1"/>
</dbReference>
<dbReference type="Proteomes" id="UP000501466">
    <property type="component" value="Chromosome"/>
</dbReference>
<dbReference type="AlphaFoldDB" id="A0A6F8PPC4"/>
<dbReference type="PANTHER" id="PTHR30388:SF6">
    <property type="entry name" value="XANTHINE DEHYDROGENASE SUBUNIT A-RELATED"/>
    <property type="match status" value="1"/>
</dbReference>
<organism evidence="3 4">
    <name type="scientific">Thiosulfativibrio zosterae</name>
    <dbReference type="NCBI Taxonomy" id="2675053"/>
    <lineage>
        <taxon>Bacteria</taxon>
        <taxon>Pseudomonadati</taxon>
        <taxon>Pseudomonadota</taxon>
        <taxon>Gammaproteobacteria</taxon>
        <taxon>Thiotrichales</taxon>
        <taxon>Piscirickettsiaceae</taxon>
        <taxon>Thiosulfativibrio</taxon>
    </lineage>
</organism>
<keyword evidence="4" id="KW-1185">Reference proteome</keyword>
<dbReference type="Pfam" id="PF02625">
    <property type="entry name" value="XdhC_CoxI"/>
    <property type="match status" value="1"/>
</dbReference>
<dbReference type="InterPro" id="IPR014308">
    <property type="entry name" value="Xanthine_DH_XdhC"/>
</dbReference>
<feature type="domain" description="XdhC- CoxI" evidence="1">
    <location>
        <begin position="11"/>
        <end position="67"/>
    </location>
</feature>
<accession>A0A6F8PPC4</accession>
<dbReference type="KEGG" id="tzo:THMIRHAT_16340"/>
<proteinExistence type="predicted"/>
<dbReference type="EMBL" id="AP021888">
    <property type="protein sequence ID" value="BBP43888.1"/>
    <property type="molecule type" value="Genomic_DNA"/>
</dbReference>